<organism evidence="2 3">
    <name type="scientific">Ditylenchus dipsaci</name>
    <dbReference type="NCBI Taxonomy" id="166011"/>
    <lineage>
        <taxon>Eukaryota</taxon>
        <taxon>Metazoa</taxon>
        <taxon>Ecdysozoa</taxon>
        <taxon>Nematoda</taxon>
        <taxon>Chromadorea</taxon>
        <taxon>Rhabditida</taxon>
        <taxon>Tylenchina</taxon>
        <taxon>Tylenchomorpha</taxon>
        <taxon>Sphaerularioidea</taxon>
        <taxon>Anguinidae</taxon>
        <taxon>Anguininae</taxon>
        <taxon>Ditylenchus</taxon>
    </lineage>
</organism>
<sequence length="124" mass="13617">MATLRKCSAVKLGVKKATMEAAANNEAGRTIQYSKEDASGDSQRQGKGKGNRQNAQHHQIRSKRGIADQVQKSPWNPLQDEPRRSRYNQCGVASNMARASFSADSAPRYKFVDLFRGTLTCGTA</sequence>
<protein>
    <submittedName>
        <fullName evidence="3">Uncharacterized protein</fullName>
    </submittedName>
</protein>
<accession>A0A915CVG2</accession>
<evidence type="ECO:0000256" key="1">
    <source>
        <dbReference type="SAM" id="MobiDB-lite"/>
    </source>
</evidence>
<feature type="region of interest" description="Disordered" evidence="1">
    <location>
        <begin position="21"/>
        <end position="87"/>
    </location>
</feature>
<evidence type="ECO:0000313" key="2">
    <source>
        <dbReference type="Proteomes" id="UP000887574"/>
    </source>
</evidence>
<dbReference type="Proteomes" id="UP000887574">
    <property type="component" value="Unplaced"/>
</dbReference>
<proteinExistence type="predicted"/>
<reference evidence="3" key="1">
    <citation type="submission" date="2022-11" db="UniProtKB">
        <authorList>
            <consortium name="WormBaseParasite"/>
        </authorList>
    </citation>
    <scope>IDENTIFICATION</scope>
</reference>
<name>A0A915CVG2_9BILA</name>
<keyword evidence="2" id="KW-1185">Reference proteome</keyword>
<dbReference type="WBParaSite" id="jg13037">
    <property type="protein sequence ID" value="jg13037"/>
    <property type="gene ID" value="jg13037"/>
</dbReference>
<dbReference type="AlphaFoldDB" id="A0A915CVG2"/>
<evidence type="ECO:0000313" key="3">
    <source>
        <dbReference type="WBParaSite" id="jg13037"/>
    </source>
</evidence>
<feature type="compositionally biased region" description="Polar residues" evidence="1">
    <location>
        <begin position="40"/>
        <end position="57"/>
    </location>
</feature>